<gene>
    <name evidence="2" type="ORF">MNBD_DELTA04-464</name>
</gene>
<proteinExistence type="predicted"/>
<dbReference type="Gene3D" id="3.30.1370.110">
    <property type="match status" value="1"/>
</dbReference>
<organism evidence="2">
    <name type="scientific">hydrothermal vent metagenome</name>
    <dbReference type="NCBI Taxonomy" id="652676"/>
    <lineage>
        <taxon>unclassified sequences</taxon>
        <taxon>metagenomes</taxon>
        <taxon>ecological metagenomes</taxon>
    </lineage>
</organism>
<feature type="domain" description="Smr" evidence="1">
    <location>
        <begin position="52"/>
        <end position="98"/>
    </location>
</feature>
<name>A0A3B0UW38_9ZZZZ</name>
<dbReference type="AlphaFoldDB" id="A0A3B0UW38"/>
<evidence type="ECO:0000259" key="1">
    <source>
        <dbReference type="Pfam" id="PF01713"/>
    </source>
</evidence>
<accession>A0A3B0UW38</accession>
<sequence>MAAAELCEVCGNELDNAVACCPFCGMKRAATPRRTGGPQFRVVNLEKGLPLVHQALSRLQQEIESARRQGCRVLVLIHGYGSSGKGGAIRKEVRRQLMYMLDSHRLNDVLPGEEIDPRTGRGRQFLRRFPFLAAYLRQANPGVTLVVF</sequence>
<dbReference type="Pfam" id="PF01713">
    <property type="entry name" value="Smr"/>
    <property type="match status" value="1"/>
</dbReference>
<protein>
    <recommendedName>
        <fullName evidence="1">Smr domain-containing protein</fullName>
    </recommendedName>
</protein>
<reference evidence="2" key="1">
    <citation type="submission" date="2018-06" db="EMBL/GenBank/DDBJ databases">
        <authorList>
            <person name="Zhirakovskaya E."/>
        </authorList>
    </citation>
    <scope>NUCLEOTIDE SEQUENCE</scope>
</reference>
<evidence type="ECO:0000313" key="2">
    <source>
        <dbReference type="EMBL" id="VAW35151.1"/>
    </source>
</evidence>
<dbReference type="InterPro" id="IPR002625">
    <property type="entry name" value="Smr_dom"/>
</dbReference>
<dbReference type="EMBL" id="UOEY01000013">
    <property type="protein sequence ID" value="VAW35151.1"/>
    <property type="molecule type" value="Genomic_DNA"/>
</dbReference>
<dbReference type="SUPFAM" id="SSF160443">
    <property type="entry name" value="SMR domain-like"/>
    <property type="match status" value="1"/>
</dbReference>
<dbReference type="InterPro" id="IPR036063">
    <property type="entry name" value="Smr_dom_sf"/>
</dbReference>